<dbReference type="PANTHER" id="PTHR38034:SF1">
    <property type="entry name" value="INNER MEMBRANE PROTEIN YPJD"/>
    <property type="match status" value="1"/>
</dbReference>
<feature type="transmembrane region" description="Helical" evidence="1">
    <location>
        <begin position="39"/>
        <end position="56"/>
    </location>
</feature>
<dbReference type="GO" id="GO:0017004">
    <property type="term" value="P:cytochrome complex assembly"/>
    <property type="evidence" value="ECO:0007669"/>
    <property type="project" value="InterPro"/>
</dbReference>
<evidence type="ECO:0000256" key="1">
    <source>
        <dbReference type="SAM" id="Phobius"/>
    </source>
</evidence>
<dbReference type="PANTHER" id="PTHR38034">
    <property type="entry name" value="INNER MEMBRANE PROTEIN YPJD"/>
    <property type="match status" value="1"/>
</dbReference>
<feature type="transmembrane region" description="Helical" evidence="1">
    <location>
        <begin position="92"/>
        <end position="113"/>
    </location>
</feature>
<sequence>MILASTPFWMLPASGLAALAYLLGALAGARLSDQNVRRLMWLAWASHAVALLGLLAGPVRFGFAPALSVTAWLVVTAYGIERHLFPQLKARWAMGVLGAAAVLLAWVFPGNLLSSLASPWLPLHWALGLSAYGMFAAAVVHAWMMTRTEHDIRQGHEADSGLPLLTLERLTFRFVSAGFMLLTATLVAGALFGEALYGQGHGRWHWDHKTVFALLSWLTFAVLLIGRNQWGWRGRRAVRVLYIGAGLLLLSYAGSRFVLEILLGRAG</sequence>
<evidence type="ECO:0000313" key="3">
    <source>
        <dbReference type="EMBL" id="PVE43320.1"/>
    </source>
</evidence>
<feature type="transmembrane region" description="Helical" evidence="1">
    <location>
        <begin position="62"/>
        <end position="80"/>
    </location>
</feature>
<keyword evidence="1" id="KW-0472">Membrane</keyword>
<dbReference type="STRING" id="1293045.H663_05265"/>
<dbReference type="InterPro" id="IPR002541">
    <property type="entry name" value="Cyt_c_assembly"/>
</dbReference>
<keyword evidence="1" id="KW-0812">Transmembrane</keyword>
<feature type="transmembrane region" description="Helical" evidence="1">
    <location>
        <begin position="6"/>
        <end position="27"/>
    </location>
</feature>
<dbReference type="Proteomes" id="UP000037507">
    <property type="component" value="Unassembled WGS sequence"/>
</dbReference>
<dbReference type="Pfam" id="PF01578">
    <property type="entry name" value="Cytochrom_C_asm"/>
    <property type="match status" value="1"/>
</dbReference>
<feature type="domain" description="Cytochrome c assembly protein" evidence="2">
    <location>
        <begin position="46"/>
        <end position="262"/>
    </location>
</feature>
<dbReference type="EMBL" id="LFYT02000006">
    <property type="protein sequence ID" value="PVE43320.1"/>
    <property type="molecule type" value="Genomic_DNA"/>
</dbReference>
<proteinExistence type="predicted"/>
<dbReference type="GO" id="GO:0020037">
    <property type="term" value="F:heme binding"/>
    <property type="evidence" value="ECO:0007669"/>
    <property type="project" value="InterPro"/>
</dbReference>
<keyword evidence="4" id="KW-1185">Reference proteome</keyword>
<dbReference type="RefSeq" id="WP_053170481.1">
    <property type="nucleotide sequence ID" value="NZ_LFYT02000006.1"/>
</dbReference>
<gene>
    <name evidence="3" type="ORF">H663_007040</name>
</gene>
<comment type="caution">
    <text evidence="3">The sequence shown here is derived from an EMBL/GenBank/DDBJ whole genome shotgun (WGS) entry which is preliminary data.</text>
</comment>
<dbReference type="AlphaFoldDB" id="A0A2T7UF27"/>
<accession>A0A2T7UF27</accession>
<dbReference type="InterPro" id="IPR052372">
    <property type="entry name" value="YpjD/HemX"/>
</dbReference>
<keyword evidence="1" id="KW-1133">Transmembrane helix</keyword>
<reference evidence="3" key="1">
    <citation type="submission" date="2017-04" db="EMBL/GenBank/DDBJ databases">
        <title>Unexpected and diverse lifestyles within the genus Limnohabitans.</title>
        <authorList>
            <person name="Kasalicky V."/>
            <person name="Mehrshad M."/>
            <person name="Andrei S.-A."/>
            <person name="Salcher M."/>
            <person name="Kratochvilova H."/>
            <person name="Simek K."/>
            <person name="Ghai R."/>
        </authorList>
    </citation>
    <scope>NUCLEOTIDE SEQUENCE [LARGE SCALE GENOMIC DNA]</scope>
    <source>
        <strain evidence="3">II-D5</strain>
    </source>
</reference>
<evidence type="ECO:0000259" key="2">
    <source>
        <dbReference type="Pfam" id="PF01578"/>
    </source>
</evidence>
<evidence type="ECO:0000313" key="4">
    <source>
        <dbReference type="Proteomes" id="UP000037507"/>
    </source>
</evidence>
<feature type="transmembrane region" description="Helical" evidence="1">
    <location>
        <begin position="125"/>
        <end position="144"/>
    </location>
</feature>
<name>A0A2T7UF27_9BURK</name>
<dbReference type="OrthoDB" id="9780793at2"/>
<feature type="transmembrane region" description="Helical" evidence="1">
    <location>
        <begin position="211"/>
        <end position="228"/>
    </location>
</feature>
<feature type="transmembrane region" description="Helical" evidence="1">
    <location>
        <begin position="240"/>
        <end position="259"/>
    </location>
</feature>
<protein>
    <submittedName>
        <fullName evidence="3">Cytochrome C assembly protein</fullName>
    </submittedName>
</protein>
<feature type="transmembrane region" description="Helical" evidence="1">
    <location>
        <begin position="170"/>
        <end position="191"/>
    </location>
</feature>
<organism evidence="3 4">
    <name type="scientific">Limnohabitans planktonicus II-D5</name>
    <dbReference type="NCBI Taxonomy" id="1293045"/>
    <lineage>
        <taxon>Bacteria</taxon>
        <taxon>Pseudomonadati</taxon>
        <taxon>Pseudomonadota</taxon>
        <taxon>Betaproteobacteria</taxon>
        <taxon>Burkholderiales</taxon>
        <taxon>Comamonadaceae</taxon>
        <taxon>Limnohabitans</taxon>
    </lineage>
</organism>